<proteinExistence type="predicted"/>
<keyword evidence="1" id="KW-1133">Transmembrane helix</keyword>
<dbReference type="KEGG" id="uvi:66062586"/>
<accession>A0A8E5MFA3</accession>
<sequence length="255" mass="28186">MRSVKHHCLYWLVACAAATIYQVLTLKSGVPAVLFYVLLVPLLPFFVILVVRGPRDEPWPRLYHIATAALLISLGCFCSTFRLSAPDVARPGFDPRPFAHCCLAFQVLGSLESIRQNRLDIDPCNVGLLHGAPDACFSYPKKRTLLRRFLDVIRLRLLYLTVLAPLALALDGLLRRLYASEMSFTSVALGSISVPRHVGNPAMLFYIGAALADVAETVKHYTPPLQNPFSNFSTLTRGGVGGRNRCFCWLLAALT</sequence>
<organism evidence="2 3">
    <name type="scientific">Ustilaginoidea virens</name>
    <name type="common">Rice false smut fungus</name>
    <name type="synonym">Villosiclava virens</name>
    <dbReference type="NCBI Taxonomy" id="1159556"/>
    <lineage>
        <taxon>Eukaryota</taxon>
        <taxon>Fungi</taxon>
        <taxon>Dikarya</taxon>
        <taxon>Ascomycota</taxon>
        <taxon>Pezizomycotina</taxon>
        <taxon>Sordariomycetes</taxon>
        <taxon>Hypocreomycetidae</taxon>
        <taxon>Hypocreales</taxon>
        <taxon>Clavicipitaceae</taxon>
        <taxon>Ustilaginoidea</taxon>
    </lineage>
</organism>
<evidence type="ECO:0000256" key="1">
    <source>
        <dbReference type="SAM" id="Phobius"/>
    </source>
</evidence>
<dbReference type="AlphaFoldDB" id="A0A8E5MFA3"/>
<dbReference type="OrthoDB" id="4961272at2759"/>
<keyword evidence="3" id="KW-1185">Reference proteome</keyword>
<keyword evidence="1" id="KW-0812">Transmembrane</keyword>
<dbReference type="GeneID" id="66062586"/>
<evidence type="ECO:0000313" key="3">
    <source>
        <dbReference type="Proteomes" id="UP000027002"/>
    </source>
</evidence>
<dbReference type="Proteomes" id="UP000027002">
    <property type="component" value="Chromosome 2"/>
</dbReference>
<feature type="transmembrane region" description="Helical" evidence="1">
    <location>
        <begin position="30"/>
        <end position="51"/>
    </location>
</feature>
<feature type="transmembrane region" description="Helical" evidence="1">
    <location>
        <begin position="7"/>
        <end position="24"/>
    </location>
</feature>
<gene>
    <name evidence="2" type="ORF">UV8b_01808</name>
</gene>
<evidence type="ECO:0000313" key="2">
    <source>
        <dbReference type="EMBL" id="QUC17567.1"/>
    </source>
</evidence>
<dbReference type="RefSeq" id="XP_042995240.1">
    <property type="nucleotide sequence ID" value="XM_043139306.1"/>
</dbReference>
<keyword evidence="1" id="KW-0472">Membrane</keyword>
<dbReference type="EMBL" id="CP072754">
    <property type="protein sequence ID" value="QUC17567.1"/>
    <property type="molecule type" value="Genomic_DNA"/>
</dbReference>
<name>A0A8E5MFA3_USTVR</name>
<protein>
    <submittedName>
        <fullName evidence="2">Uncharacterized protein</fullName>
    </submittedName>
</protein>
<reference evidence="2" key="1">
    <citation type="submission" date="2020-03" db="EMBL/GenBank/DDBJ databases">
        <title>A mixture of massive structural variations and highly conserved coding sequences in Ustilaginoidea virens genome.</title>
        <authorList>
            <person name="Zhang K."/>
            <person name="Zhao Z."/>
            <person name="Zhang Z."/>
            <person name="Li Y."/>
            <person name="Hsiang T."/>
            <person name="Sun W."/>
        </authorList>
    </citation>
    <scope>NUCLEOTIDE SEQUENCE</scope>
    <source>
        <strain evidence="2">UV-8b</strain>
    </source>
</reference>
<feature type="transmembrane region" description="Helical" evidence="1">
    <location>
        <begin position="157"/>
        <end position="174"/>
    </location>
</feature>